<gene>
    <name evidence="4" type="ORF">R3P38DRAFT_2826243</name>
</gene>
<comment type="caution">
    <text evidence="4">The sequence shown here is derived from an EMBL/GenBank/DDBJ whole genome shotgun (WGS) entry which is preliminary data.</text>
</comment>
<keyword evidence="2" id="KW-0472">Membrane</keyword>
<sequence>MRCLWLPTFLSLFHLASAILVNTTVDDTNGGPSGSQIIYQPDNDWLQSAIGGCDNCSILPIRDIASMNTFHGSLFVQTNKFPPSVTLLFFGSSVSVNCILVNTLINPPGTSDLTFLIDGIQRGTFPHIPSGSQNFQLATVFISDPLDLSNHTLEIKNGRIGGPNSLMILDSITFGFDDLSDPTATQDSGGAASSTTSSPGPVAGASKGSNTAAIAGGVIAALAVILLLAVAFLYMRYRKNQHRSNVPISTTLSPLGWISSKWSRAQSPPRPPPDMAPVPFTAPVYAIAASSPVPRPRAPEPPSPQSRLSRISFNANLLVGRFQRRPPPSAIVTQQRPTAPPHAGLPVPVSPALLSGNPLLRSPSAQPHLQPEPNSVHASIQQWQRRTQEETANEPIPIIHPLDMSEVDLSSHYDESSISSPPPAPPPAPPPRSPHPPQRRFTVMNN</sequence>
<dbReference type="EMBL" id="JAWWNJ010000001">
    <property type="protein sequence ID" value="KAK7064755.1"/>
    <property type="molecule type" value="Genomic_DNA"/>
</dbReference>
<reference evidence="4 5" key="1">
    <citation type="journal article" date="2024" name="J Genomics">
        <title>Draft genome sequencing and assembly of Favolaschia claudopus CIRM-BRFM 2984 isolated from oak limbs.</title>
        <authorList>
            <person name="Navarro D."/>
            <person name="Drula E."/>
            <person name="Chaduli D."/>
            <person name="Cazenave R."/>
            <person name="Ahrendt S."/>
            <person name="Wang J."/>
            <person name="Lipzen A."/>
            <person name="Daum C."/>
            <person name="Barry K."/>
            <person name="Grigoriev I.V."/>
            <person name="Favel A."/>
            <person name="Rosso M.N."/>
            <person name="Martin F."/>
        </authorList>
    </citation>
    <scope>NUCLEOTIDE SEQUENCE [LARGE SCALE GENOMIC DNA]</scope>
    <source>
        <strain evidence="4 5">CIRM-BRFM 2984</strain>
    </source>
</reference>
<feature type="compositionally biased region" description="Low complexity" evidence="1">
    <location>
        <begin position="183"/>
        <end position="204"/>
    </location>
</feature>
<keyword evidence="3" id="KW-0732">Signal</keyword>
<keyword evidence="2" id="KW-0812">Transmembrane</keyword>
<accession>A0AAW0EJ02</accession>
<dbReference type="Proteomes" id="UP001362999">
    <property type="component" value="Unassembled WGS sequence"/>
</dbReference>
<protein>
    <submittedName>
        <fullName evidence="4">Uncharacterized protein</fullName>
    </submittedName>
</protein>
<feature type="region of interest" description="Disordered" evidence="1">
    <location>
        <begin position="183"/>
        <end position="207"/>
    </location>
</feature>
<dbReference type="AlphaFoldDB" id="A0AAW0EJ02"/>
<evidence type="ECO:0000256" key="1">
    <source>
        <dbReference type="SAM" id="MobiDB-lite"/>
    </source>
</evidence>
<proteinExistence type="predicted"/>
<evidence type="ECO:0000313" key="5">
    <source>
        <dbReference type="Proteomes" id="UP001362999"/>
    </source>
</evidence>
<feature type="transmembrane region" description="Helical" evidence="2">
    <location>
        <begin position="212"/>
        <end position="234"/>
    </location>
</feature>
<evidence type="ECO:0000256" key="2">
    <source>
        <dbReference type="SAM" id="Phobius"/>
    </source>
</evidence>
<evidence type="ECO:0000256" key="3">
    <source>
        <dbReference type="SAM" id="SignalP"/>
    </source>
</evidence>
<evidence type="ECO:0000313" key="4">
    <source>
        <dbReference type="EMBL" id="KAK7064755.1"/>
    </source>
</evidence>
<feature type="chain" id="PRO_5043967884" evidence="3">
    <location>
        <begin position="19"/>
        <end position="446"/>
    </location>
</feature>
<keyword evidence="5" id="KW-1185">Reference proteome</keyword>
<feature type="compositionally biased region" description="Pro residues" evidence="1">
    <location>
        <begin position="420"/>
        <end position="436"/>
    </location>
</feature>
<feature type="region of interest" description="Disordered" evidence="1">
    <location>
        <begin position="328"/>
        <end position="446"/>
    </location>
</feature>
<feature type="signal peptide" evidence="3">
    <location>
        <begin position="1"/>
        <end position="18"/>
    </location>
</feature>
<organism evidence="4 5">
    <name type="scientific">Favolaschia claudopus</name>
    <dbReference type="NCBI Taxonomy" id="2862362"/>
    <lineage>
        <taxon>Eukaryota</taxon>
        <taxon>Fungi</taxon>
        <taxon>Dikarya</taxon>
        <taxon>Basidiomycota</taxon>
        <taxon>Agaricomycotina</taxon>
        <taxon>Agaricomycetes</taxon>
        <taxon>Agaricomycetidae</taxon>
        <taxon>Agaricales</taxon>
        <taxon>Marasmiineae</taxon>
        <taxon>Mycenaceae</taxon>
        <taxon>Favolaschia</taxon>
    </lineage>
</organism>
<feature type="compositionally biased region" description="Polar residues" evidence="1">
    <location>
        <begin position="363"/>
        <end position="385"/>
    </location>
</feature>
<name>A0AAW0EJ02_9AGAR</name>
<keyword evidence="2" id="KW-1133">Transmembrane helix</keyword>